<dbReference type="EMBL" id="PQXF01000027">
    <property type="protein sequence ID" value="PXF59210.1"/>
    <property type="molecule type" value="Genomic_DNA"/>
</dbReference>
<reference evidence="1" key="1">
    <citation type="submission" date="2018-01" db="EMBL/GenBank/DDBJ databases">
        <authorList>
            <person name="Krukenberg V."/>
        </authorList>
    </citation>
    <scope>NUCLEOTIDE SEQUENCE</scope>
    <source>
        <strain evidence="1">E20ANME2</strain>
    </source>
</reference>
<accession>A0AC61L0N7</accession>
<sequence>MVKNIRRSILIYLTVIIAIVSIYSLIFLFLMFKEGQHIPSQMVNVDPVTAVYWVIATMTTVGYGDVYFIGETGRIFSVIAAISGVIFLFGLLFPLVLTPWLDARVKSLLPTRVPSKLSDHLIICGYSPMVESLIEELEHQKTLFVVVERDEMIVKDLFEKGILCIHGDPSDKDTLDDANIRTANCLITNESDEMDANTILTAREMSDLRIIAILEDLSKRGYLEYAGASDVIAPKSILGSFIGRKAVDPTVSHLVGATEFLKDIEIIEFPIYPESELIGKSLRDAEIRKRTGCNIIGIWAGGEFSLNPQPAEVVKSNSILLAVGTEAQLLKLKKLVQVRRFWNRAMERKERLVVVGYGDVGKSIVDELKRAHAEFVVVDRNEDVLSGKGFDYVVGDGSNEEILVKAGVVSAATIIIALNIDTDAIFATLVARTLNPDAIILTRANAPICNKIYRAGADYVASVSIVVGQMVAKLAVTEHKEDVVILYEGIEIEKYHVRKGSPFAGKTLEELDIRSNVGCTVIGIEKEGRTVTDIRGNTTIEEDSILAIIGSKDQIRKFEEYEDMRSKSPEIVMIDKIGEIFR</sequence>
<dbReference type="Proteomes" id="UP000248329">
    <property type="component" value="Unassembled WGS sequence"/>
</dbReference>
<evidence type="ECO:0000313" key="2">
    <source>
        <dbReference type="Proteomes" id="UP000248329"/>
    </source>
</evidence>
<proteinExistence type="predicted"/>
<protein>
    <submittedName>
        <fullName evidence="1">Uncharacterized protein</fullName>
    </submittedName>
</protein>
<evidence type="ECO:0000313" key="1">
    <source>
        <dbReference type="EMBL" id="PXF59210.1"/>
    </source>
</evidence>
<organism evidence="1 2">
    <name type="scientific">Candidatus Methanogaster sp</name>
    <dbReference type="NCBI Taxonomy" id="3386292"/>
    <lineage>
        <taxon>Archaea</taxon>
        <taxon>Methanobacteriati</taxon>
        <taxon>Methanobacteriota</taxon>
        <taxon>Stenosarchaea group</taxon>
        <taxon>Methanomicrobia</taxon>
        <taxon>Methanosarcinales</taxon>
        <taxon>ANME-2 cluster</taxon>
        <taxon>Candidatus Methanogasteraceae</taxon>
        <taxon>Candidatus Methanogaster</taxon>
    </lineage>
</organism>
<name>A0AC61L0N7_9EURY</name>
<comment type="caution">
    <text evidence="1">The sequence shown here is derived from an EMBL/GenBank/DDBJ whole genome shotgun (WGS) entry which is preliminary data.</text>
</comment>
<gene>
    <name evidence="1" type="ORF">C4B59_11945</name>
</gene>